<reference evidence="8 9" key="1">
    <citation type="submission" date="2015-08" db="EMBL/GenBank/DDBJ databases">
        <title>Ancestral chromatin configuration constrains chromatin evolution on differentiating sex chromosomes in Drosophila.</title>
        <authorList>
            <person name="Zhou Q."/>
            <person name="Bachtrog D."/>
        </authorList>
    </citation>
    <scope>NUCLEOTIDE SEQUENCE [LARGE SCALE GENOMIC DNA]</scope>
    <source>
        <tissue evidence="8">Whole larvae</tissue>
    </source>
</reference>
<feature type="transmembrane region" description="Helical" evidence="7">
    <location>
        <begin position="12"/>
        <end position="35"/>
    </location>
</feature>
<dbReference type="InterPro" id="IPR008952">
    <property type="entry name" value="Tetraspanin_EC2_sf"/>
</dbReference>
<accession>A0A0M4EG10</accession>
<dbReference type="AlphaFoldDB" id="A0A0M4EG10"/>
<evidence type="ECO:0000256" key="4">
    <source>
        <dbReference type="ARBA" id="ARBA00022989"/>
    </source>
</evidence>
<feature type="disulfide bond" evidence="6">
    <location>
        <begin position="129"/>
        <end position="152"/>
    </location>
</feature>
<feature type="disulfide bond" evidence="6">
    <location>
        <begin position="128"/>
        <end position="168"/>
    </location>
</feature>
<feature type="transmembrane region" description="Helical" evidence="7">
    <location>
        <begin position="41"/>
        <end position="64"/>
    </location>
</feature>
<keyword evidence="9" id="KW-1185">Reference proteome</keyword>
<name>A0A0M4EG10_DROBS</name>
<dbReference type="PANTHER" id="PTHR19282:SF521">
    <property type="entry name" value="IP01817P-RELATED"/>
    <property type="match status" value="1"/>
</dbReference>
<dbReference type="CDD" id="cd03127">
    <property type="entry name" value="tetraspanin_LEL"/>
    <property type="match status" value="1"/>
</dbReference>
<evidence type="ECO:0000256" key="3">
    <source>
        <dbReference type="ARBA" id="ARBA00022692"/>
    </source>
</evidence>
<protein>
    <recommendedName>
        <fullName evidence="7">Tetraspanin</fullName>
    </recommendedName>
</protein>
<dbReference type="Proteomes" id="UP000494163">
    <property type="component" value="Chromosome 2R"/>
</dbReference>
<dbReference type="GO" id="GO:0005886">
    <property type="term" value="C:plasma membrane"/>
    <property type="evidence" value="ECO:0007669"/>
    <property type="project" value="TreeGrafter"/>
</dbReference>
<dbReference type="OrthoDB" id="6134317at2759"/>
<gene>
    <name evidence="8" type="ORF">Dbus_chr2Rg839</name>
</gene>
<dbReference type="Gene3D" id="1.10.1450.10">
    <property type="entry name" value="Tetraspanin"/>
    <property type="match status" value="1"/>
</dbReference>
<keyword evidence="6" id="KW-1015">Disulfide bond</keyword>
<proteinExistence type="inferred from homology"/>
<evidence type="ECO:0000313" key="8">
    <source>
        <dbReference type="EMBL" id="ALC41260.1"/>
    </source>
</evidence>
<dbReference type="STRING" id="30019.A0A0M4EG10"/>
<comment type="similarity">
    <text evidence="2 7">Belongs to the tetraspanin (TM4SF) family.</text>
</comment>
<dbReference type="SUPFAM" id="SSF48652">
    <property type="entry name" value="Tetraspanin"/>
    <property type="match status" value="1"/>
</dbReference>
<dbReference type="SMR" id="A0A0M4EG10"/>
<dbReference type="OMA" id="TLGYLEW"/>
<keyword evidence="4 7" id="KW-1133">Transmembrane helix</keyword>
<comment type="subcellular location">
    <subcellularLocation>
        <location evidence="1 7">Membrane</location>
        <topology evidence="1 7">Multi-pass membrane protein</topology>
    </subcellularLocation>
</comment>
<organism evidence="8 9">
    <name type="scientific">Drosophila busckii</name>
    <name type="common">Fruit fly</name>
    <dbReference type="NCBI Taxonomy" id="30019"/>
    <lineage>
        <taxon>Eukaryota</taxon>
        <taxon>Metazoa</taxon>
        <taxon>Ecdysozoa</taxon>
        <taxon>Arthropoda</taxon>
        <taxon>Hexapoda</taxon>
        <taxon>Insecta</taxon>
        <taxon>Pterygota</taxon>
        <taxon>Neoptera</taxon>
        <taxon>Endopterygota</taxon>
        <taxon>Diptera</taxon>
        <taxon>Brachycera</taxon>
        <taxon>Muscomorpha</taxon>
        <taxon>Ephydroidea</taxon>
        <taxon>Drosophilidae</taxon>
        <taxon>Drosophila</taxon>
    </lineage>
</organism>
<keyword evidence="5 7" id="KW-0472">Membrane</keyword>
<dbReference type="InterPro" id="IPR000301">
    <property type="entry name" value="Tetraspanin_animals"/>
</dbReference>
<evidence type="ECO:0000256" key="2">
    <source>
        <dbReference type="ARBA" id="ARBA00006840"/>
    </source>
</evidence>
<feature type="transmembrane region" description="Helical" evidence="7">
    <location>
        <begin position="71"/>
        <end position="91"/>
    </location>
</feature>
<feature type="transmembrane region" description="Helical" evidence="7">
    <location>
        <begin position="188"/>
        <end position="208"/>
    </location>
</feature>
<evidence type="ECO:0000256" key="1">
    <source>
        <dbReference type="ARBA" id="ARBA00004141"/>
    </source>
</evidence>
<evidence type="ECO:0000313" key="9">
    <source>
        <dbReference type="Proteomes" id="UP000494163"/>
    </source>
</evidence>
<evidence type="ECO:0000256" key="7">
    <source>
        <dbReference type="RuleBase" id="RU361218"/>
    </source>
</evidence>
<dbReference type="PIRSF" id="PIRSF002419">
    <property type="entry name" value="Tetraspanin"/>
    <property type="match status" value="1"/>
</dbReference>
<evidence type="ECO:0000256" key="6">
    <source>
        <dbReference type="PIRSR" id="PIRSR002419-1"/>
    </source>
</evidence>
<dbReference type="PANTHER" id="PTHR19282">
    <property type="entry name" value="TETRASPANIN"/>
    <property type="match status" value="1"/>
</dbReference>
<evidence type="ECO:0000256" key="5">
    <source>
        <dbReference type="ARBA" id="ARBA00023136"/>
    </source>
</evidence>
<sequence length="217" mass="24329">MGCATGTIKYSLFLFNALWAILGILVIVFGGLGWGAMPQHYAIGIVVLGGIILLISMFGCFGAIRESSRMLWTYVTLLLVLLVLIAVFIFYNTRDVFRKYAMKTVEDHWQMELLKPGSMDMIQRTYSCCGLNGASDYQTIGHRNYTVPSSCCKGNNCLNPLNVNIEGCLSKVEEAFADEASTSRYCEWGLLGFDLVILALAVILAIHYTNRRRRYNY</sequence>
<dbReference type="InterPro" id="IPR018499">
    <property type="entry name" value="Tetraspanin/Peripherin"/>
</dbReference>
<keyword evidence="3 7" id="KW-0812">Transmembrane</keyword>
<dbReference type="EMBL" id="CP012524">
    <property type="protein sequence ID" value="ALC41260.1"/>
    <property type="molecule type" value="Genomic_DNA"/>
</dbReference>
<dbReference type="Pfam" id="PF00335">
    <property type="entry name" value="Tetraspanin"/>
    <property type="match status" value="1"/>
</dbReference>